<evidence type="ECO:0000256" key="6">
    <source>
        <dbReference type="ARBA" id="ARBA00023136"/>
    </source>
</evidence>
<keyword evidence="2" id="KW-0813">Transport</keyword>
<organism evidence="8 9">
    <name type="scientific">Eimeria acervulina</name>
    <name type="common">Coccidian parasite</name>
    <dbReference type="NCBI Taxonomy" id="5801"/>
    <lineage>
        <taxon>Eukaryota</taxon>
        <taxon>Sar</taxon>
        <taxon>Alveolata</taxon>
        <taxon>Apicomplexa</taxon>
        <taxon>Conoidasida</taxon>
        <taxon>Coccidia</taxon>
        <taxon>Eucoccidiorida</taxon>
        <taxon>Eimeriorina</taxon>
        <taxon>Eimeriidae</taxon>
        <taxon>Eimeria</taxon>
    </lineage>
</organism>
<proteinExistence type="predicted"/>
<name>U6GT78_EIMAC</name>
<dbReference type="VEuPathDB" id="ToxoDB:EAH_00006520"/>
<dbReference type="GO" id="GO:0005789">
    <property type="term" value="C:endoplasmic reticulum membrane"/>
    <property type="evidence" value="ECO:0007669"/>
    <property type="project" value="TreeGrafter"/>
</dbReference>
<dbReference type="RefSeq" id="XP_013247966.1">
    <property type="nucleotide sequence ID" value="XM_013392512.1"/>
</dbReference>
<dbReference type="PANTHER" id="PTHR21230">
    <property type="entry name" value="VESICLE TRANSPORT V-SNARE PROTEIN VTI1-RELATED"/>
    <property type="match status" value="1"/>
</dbReference>
<keyword evidence="3" id="KW-0812">Transmembrane</keyword>
<keyword evidence="5" id="KW-1133">Transmembrane helix</keyword>
<dbReference type="SUPFAM" id="SSF58038">
    <property type="entry name" value="SNARE fusion complex"/>
    <property type="match status" value="1"/>
</dbReference>
<comment type="subcellular location">
    <subcellularLocation>
        <location evidence="1">Membrane</location>
        <topology evidence="1">Single-pass type IV membrane protein</topology>
    </subcellularLocation>
</comment>
<dbReference type="PROSITE" id="PS50192">
    <property type="entry name" value="T_SNARE"/>
    <property type="match status" value="1"/>
</dbReference>
<dbReference type="OMA" id="VEMNIGR"/>
<evidence type="ECO:0000313" key="9">
    <source>
        <dbReference type="Proteomes" id="UP000018050"/>
    </source>
</evidence>
<evidence type="ECO:0000256" key="4">
    <source>
        <dbReference type="ARBA" id="ARBA00022927"/>
    </source>
</evidence>
<feature type="domain" description="T-SNARE coiled-coil homology" evidence="7">
    <location>
        <begin position="147"/>
        <end position="209"/>
    </location>
</feature>
<evidence type="ECO:0000259" key="7">
    <source>
        <dbReference type="PROSITE" id="PS50192"/>
    </source>
</evidence>
<dbReference type="Pfam" id="PF12352">
    <property type="entry name" value="V-SNARE_C"/>
    <property type="match status" value="1"/>
</dbReference>
<dbReference type="Gene3D" id="1.20.5.110">
    <property type="match status" value="1"/>
</dbReference>
<keyword evidence="6" id="KW-0472">Membrane</keyword>
<reference evidence="8" key="2">
    <citation type="submission" date="2013-10" db="EMBL/GenBank/DDBJ databases">
        <authorList>
            <person name="Aslett M."/>
        </authorList>
    </citation>
    <scope>NUCLEOTIDE SEQUENCE</scope>
    <source>
        <strain evidence="8">Houghton</strain>
    </source>
</reference>
<dbReference type="GO" id="GO:0012507">
    <property type="term" value="C:ER to Golgi transport vesicle membrane"/>
    <property type="evidence" value="ECO:0007669"/>
    <property type="project" value="TreeGrafter"/>
</dbReference>
<dbReference type="AlphaFoldDB" id="U6GT78"/>
<protein>
    <submittedName>
        <fullName evidence="8">Vesicle transport v-SNARE domain-containing protein, putative</fullName>
    </submittedName>
</protein>
<evidence type="ECO:0000313" key="8">
    <source>
        <dbReference type="EMBL" id="CDI82767.1"/>
    </source>
</evidence>
<dbReference type="InterPro" id="IPR000727">
    <property type="entry name" value="T_SNARE_dom"/>
</dbReference>
<gene>
    <name evidence="8" type="ORF">EAH_00006520</name>
</gene>
<dbReference type="GO" id="GO:0005794">
    <property type="term" value="C:Golgi apparatus"/>
    <property type="evidence" value="ECO:0007669"/>
    <property type="project" value="TreeGrafter"/>
</dbReference>
<dbReference type="GO" id="GO:0000149">
    <property type="term" value="F:SNARE binding"/>
    <property type="evidence" value="ECO:0007669"/>
    <property type="project" value="TreeGrafter"/>
</dbReference>
<dbReference type="GO" id="GO:0006906">
    <property type="term" value="P:vesicle fusion"/>
    <property type="evidence" value="ECO:0007669"/>
    <property type="project" value="TreeGrafter"/>
</dbReference>
<accession>U6GT78</accession>
<dbReference type="GeneID" id="25268722"/>
<dbReference type="GO" id="GO:0005484">
    <property type="term" value="F:SNAP receptor activity"/>
    <property type="evidence" value="ECO:0007669"/>
    <property type="project" value="TreeGrafter"/>
</dbReference>
<keyword evidence="9" id="KW-1185">Reference proteome</keyword>
<keyword evidence="4" id="KW-0653">Protein transport</keyword>
<evidence type="ECO:0000256" key="2">
    <source>
        <dbReference type="ARBA" id="ARBA00022448"/>
    </source>
</evidence>
<evidence type="ECO:0000256" key="3">
    <source>
        <dbReference type="ARBA" id="ARBA00022692"/>
    </source>
</evidence>
<dbReference type="GO" id="GO:0031902">
    <property type="term" value="C:late endosome membrane"/>
    <property type="evidence" value="ECO:0007669"/>
    <property type="project" value="TreeGrafter"/>
</dbReference>
<reference evidence="8" key="1">
    <citation type="submission" date="2013-10" db="EMBL/GenBank/DDBJ databases">
        <title>Genomic analysis of the causative agents of coccidiosis in chickens.</title>
        <authorList>
            <person name="Reid A.J."/>
            <person name="Blake D."/>
            <person name="Billington K."/>
            <person name="Browne H."/>
            <person name="Dunn M."/>
            <person name="Hung S."/>
            <person name="Kawahara F."/>
            <person name="Miranda-Saavedra D."/>
            <person name="Mourier T."/>
            <person name="Nagra H."/>
            <person name="Otto T.D."/>
            <person name="Rawlings N."/>
            <person name="Sanchez A."/>
            <person name="Sanders M."/>
            <person name="Subramaniam C."/>
            <person name="Tay Y."/>
            <person name="Dear P."/>
            <person name="Doerig C."/>
            <person name="Gruber A."/>
            <person name="Parkinson J."/>
            <person name="Shirley M."/>
            <person name="Wan K.L."/>
            <person name="Berriman M."/>
            <person name="Tomley F."/>
            <person name="Pain A."/>
        </authorList>
    </citation>
    <scope>NUCLEOTIDE SEQUENCE</scope>
    <source>
        <strain evidence="8">Houghton</strain>
    </source>
</reference>
<dbReference type="EMBL" id="HG672741">
    <property type="protein sequence ID" value="CDI82767.1"/>
    <property type="molecule type" value="Genomic_DNA"/>
</dbReference>
<evidence type="ECO:0000256" key="1">
    <source>
        <dbReference type="ARBA" id="ARBA00004211"/>
    </source>
</evidence>
<evidence type="ECO:0000256" key="5">
    <source>
        <dbReference type="ARBA" id="ARBA00022989"/>
    </source>
</evidence>
<dbReference type="OrthoDB" id="19261at2759"/>
<dbReference type="Proteomes" id="UP000018050">
    <property type="component" value="Unassembled WGS sequence"/>
</dbReference>
<dbReference type="GO" id="GO:0031201">
    <property type="term" value="C:SNARE complex"/>
    <property type="evidence" value="ECO:0007669"/>
    <property type="project" value="TreeGrafter"/>
</dbReference>
<dbReference type="GO" id="GO:0015031">
    <property type="term" value="P:protein transport"/>
    <property type="evidence" value="ECO:0007669"/>
    <property type="project" value="UniProtKB-KW"/>
</dbReference>
<sequence length="256" mass="28492">MEYRNDGLGGVEVEEQLLQFQQAVEDLREAVRQLAAGPLINSQDRQKHIYQINRLKQEATVCMRSLALELRCSSSLLSPEAISRLVRRQQLLQQQFKEVSAECEEQLLCVSKDELLQRYTKTHEQPQEEATEACSQQQRQQLITLGDEIQDQTELSLARTQQQAAETEEIGGAILQRLQQQNDQLDGVKEGLDNVEMNIGRTKKTAHAIAKNAAHDRCESPIPDLHEKAHGAQGGGAALELICAASVGCGLIKSDL</sequence>